<dbReference type="InterPro" id="IPR032675">
    <property type="entry name" value="LRR_dom_sf"/>
</dbReference>
<dbReference type="AlphaFoldDB" id="A0A7S0BYY8"/>
<comment type="subcellular location">
    <subcellularLocation>
        <location evidence="1">Membrane</location>
        <topology evidence="1">Single-pass membrane protein</topology>
    </subcellularLocation>
</comment>
<evidence type="ECO:0000256" key="3">
    <source>
        <dbReference type="ARBA" id="ARBA00022737"/>
    </source>
</evidence>
<accession>A0A7S0BYY8</accession>
<keyword evidence="3" id="KW-0677">Repeat</keyword>
<organism evidence="4">
    <name type="scientific">Proboscia inermis</name>
    <dbReference type="NCBI Taxonomy" id="420281"/>
    <lineage>
        <taxon>Eukaryota</taxon>
        <taxon>Sar</taxon>
        <taxon>Stramenopiles</taxon>
        <taxon>Ochrophyta</taxon>
        <taxon>Bacillariophyta</taxon>
        <taxon>Coscinodiscophyceae</taxon>
        <taxon>Rhizosoleniophycidae</taxon>
        <taxon>Rhizosoleniales</taxon>
        <taxon>Rhizosoleniaceae</taxon>
        <taxon>Proboscia</taxon>
    </lineage>
</organism>
<dbReference type="PANTHER" id="PTHR48053">
    <property type="entry name" value="LEUCINE RICH REPEAT FAMILY PROTEIN, EXPRESSED"/>
    <property type="match status" value="1"/>
</dbReference>
<keyword evidence="2" id="KW-0732">Signal</keyword>
<evidence type="ECO:0000256" key="2">
    <source>
        <dbReference type="ARBA" id="ARBA00022729"/>
    </source>
</evidence>
<dbReference type="EMBL" id="HBEL01008329">
    <property type="protein sequence ID" value="CAD8407858.1"/>
    <property type="molecule type" value="Transcribed_RNA"/>
</dbReference>
<sequence length="264" mass="29939">MDLSKNNFNGTVHYGLFGKSHQLETVNIQDNLLYGKLPRTMGSLKNLRELAISNNMFSGTLPAMNHVKRLESVSMRGNILSGELSLNLKHWKNITYLDVYDNLFEDVMRDLKLGKLHKLESLDLGRNYFIGSISSNMGLLLEMIDFSENDLSGNIPYQISNMSNLKELRLDGNMISGDIPPGFKHLYNLEFLILTDNFFDQEMHSDDDLGTEWKSIVEIKLDGNSIHGTIPNSFCRLKNEMKLQVLVADCDIIVCDCCTYCGAR</sequence>
<dbReference type="Pfam" id="PF00560">
    <property type="entry name" value="LRR_1"/>
    <property type="match status" value="4"/>
</dbReference>
<evidence type="ECO:0000256" key="1">
    <source>
        <dbReference type="ARBA" id="ARBA00004167"/>
    </source>
</evidence>
<reference evidence="4" key="1">
    <citation type="submission" date="2021-01" db="EMBL/GenBank/DDBJ databases">
        <authorList>
            <person name="Corre E."/>
            <person name="Pelletier E."/>
            <person name="Niang G."/>
            <person name="Scheremetjew M."/>
            <person name="Finn R."/>
            <person name="Kale V."/>
            <person name="Holt S."/>
            <person name="Cochrane G."/>
            <person name="Meng A."/>
            <person name="Brown T."/>
            <person name="Cohen L."/>
        </authorList>
    </citation>
    <scope>NUCLEOTIDE SEQUENCE</scope>
    <source>
        <strain evidence="4">CCAP1064/1</strain>
    </source>
</reference>
<dbReference type="InterPro" id="IPR001611">
    <property type="entry name" value="Leu-rich_rpt"/>
</dbReference>
<dbReference type="GO" id="GO:0016020">
    <property type="term" value="C:membrane"/>
    <property type="evidence" value="ECO:0007669"/>
    <property type="project" value="UniProtKB-SubCell"/>
</dbReference>
<dbReference type="PANTHER" id="PTHR48053:SF71">
    <property type="entry name" value="LEUCINE RICH REPEAT FAMILY PROTEIN, EXPRESSED"/>
    <property type="match status" value="1"/>
</dbReference>
<name>A0A7S0BYY8_9STRA</name>
<dbReference type="FunFam" id="3.80.10.10:FF:000383">
    <property type="entry name" value="Leucine-rich repeat receptor protein kinase EMS1"/>
    <property type="match status" value="1"/>
</dbReference>
<proteinExistence type="predicted"/>
<dbReference type="Gene3D" id="3.80.10.10">
    <property type="entry name" value="Ribonuclease Inhibitor"/>
    <property type="match status" value="1"/>
</dbReference>
<dbReference type="InterPro" id="IPR051716">
    <property type="entry name" value="Plant_RL_S/T_kinase"/>
</dbReference>
<dbReference type="SUPFAM" id="SSF52058">
    <property type="entry name" value="L domain-like"/>
    <property type="match status" value="1"/>
</dbReference>
<gene>
    <name evidence="4" type="ORF">PINE0816_LOCUS3978</name>
</gene>
<protein>
    <submittedName>
        <fullName evidence="4">Uncharacterized protein</fullName>
    </submittedName>
</protein>
<evidence type="ECO:0000313" key="4">
    <source>
        <dbReference type="EMBL" id="CAD8407858.1"/>
    </source>
</evidence>